<keyword evidence="1" id="KW-0812">Transmembrane</keyword>
<dbReference type="STRING" id="1349785.GCA_000509405_02802"/>
<reference evidence="3 4" key="1">
    <citation type="submission" date="2016-11" db="EMBL/GenBank/DDBJ databases">
        <authorList>
            <person name="Jaros S."/>
            <person name="Januszkiewicz K."/>
            <person name="Wedrychowicz H."/>
        </authorList>
    </citation>
    <scope>NUCLEOTIDE SEQUENCE [LARGE SCALE GENOMIC DNA]</scope>
    <source>
        <strain evidence="3">NCIMB 2154T</strain>
    </source>
</reference>
<keyword evidence="4" id="KW-1185">Reference proteome</keyword>
<feature type="transmembrane region" description="Helical" evidence="1">
    <location>
        <begin position="71"/>
        <end position="100"/>
    </location>
</feature>
<feature type="transmembrane region" description="Helical" evidence="1">
    <location>
        <begin position="33"/>
        <end position="51"/>
    </location>
</feature>
<proteinExistence type="predicted"/>
<sequence length="118" mass="13860">MLDLFLLYTFASNFIILMEKLKQRWGITNNWSVIAIFIVFAINGSFAAWVAKPITTFLGISPDITSPWIYYPLRILLIFPIYQTTLPIVGWLFGQFSFFWEFEKKFLSRLGLGFLFKK</sequence>
<evidence type="ECO:0000313" key="4">
    <source>
        <dbReference type="Proteomes" id="UP000231564"/>
    </source>
</evidence>
<evidence type="ECO:0000259" key="2">
    <source>
        <dbReference type="Pfam" id="PF20584"/>
    </source>
</evidence>
<dbReference type="KEGG" id="tmar:MARIT_1846"/>
<protein>
    <recommendedName>
        <fullName evidence="2">DUF6787 domain-containing protein</fullName>
    </recommendedName>
</protein>
<dbReference type="AlphaFoldDB" id="A0A2H1EA45"/>
<name>A0A2H1EA45_9FLAO</name>
<keyword evidence="1" id="KW-1133">Transmembrane helix</keyword>
<dbReference type="InterPro" id="IPR046714">
    <property type="entry name" value="DUF6787"/>
</dbReference>
<evidence type="ECO:0000256" key="1">
    <source>
        <dbReference type="SAM" id="Phobius"/>
    </source>
</evidence>
<dbReference type="Pfam" id="PF20584">
    <property type="entry name" value="DUF6787"/>
    <property type="match status" value="1"/>
</dbReference>
<gene>
    <name evidence="3" type="ORF">MARIT_1846</name>
</gene>
<evidence type="ECO:0000313" key="3">
    <source>
        <dbReference type="EMBL" id="SFZ82992.1"/>
    </source>
</evidence>
<keyword evidence="1" id="KW-0472">Membrane</keyword>
<organism evidence="3 4">
    <name type="scientific">Tenacibaculum maritimum NCIMB 2154</name>
    <dbReference type="NCBI Taxonomy" id="1349785"/>
    <lineage>
        <taxon>Bacteria</taxon>
        <taxon>Pseudomonadati</taxon>
        <taxon>Bacteroidota</taxon>
        <taxon>Flavobacteriia</taxon>
        <taxon>Flavobacteriales</taxon>
        <taxon>Flavobacteriaceae</taxon>
        <taxon>Tenacibaculum</taxon>
    </lineage>
</organism>
<dbReference type="Proteomes" id="UP000231564">
    <property type="component" value="Chromosome MARIT"/>
</dbReference>
<dbReference type="EMBL" id="LT634361">
    <property type="protein sequence ID" value="SFZ82992.1"/>
    <property type="molecule type" value="Genomic_DNA"/>
</dbReference>
<accession>A0A2H1EA45</accession>
<feature type="domain" description="DUF6787" evidence="2">
    <location>
        <begin position="36"/>
        <end position="114"/>
    </location>
</feature>